<feature type="transmembrane region" description="Helical" evidence="6">
    <location>
        <begin position="116"/>
        <end position="136"/>
    </location>
</feature>
<gene>
    <name evidence="7" type="ORF">GRI69_14280</name>
</gene>
<dbReference type="Proteomes" id="UP000448199">
    <property type="component" value="Unassembled WGS sequence"/>
</dbReference>
<dbReference type="OrthoDB" id="2542372at2"/>
<evidence type="ECO:0000256" key="5">
    <source>
        <dbReference type="ARBA" id="ARBA00023136"/>
    </source>
</evidence>
<sequence>MFALLITGLAIGFSGMFETAWHDLKGRTVPLSSNLVIAWLIFGIAVFVSGLLWGRLLGDLEQRSMPPLEAGAAHCVAWLLKYIPGQVGALVYKIAWGRTRGISATNVTLSFVYENIFLQLASLVPGLLILSAHENLAVGAWGDGRRTLLVAGTAAFAMLLAAVLLGPALRFGIARLEKYWGKKGEPLRLLRLSGSLRHGLWFVAPRLLNGAGFVLIVAAVAPVTPGDWAVLGAIYVVAGAIGILAVFVPSGLGVREGVIVVLASPIIGTSDAIFAAILARLIATAADALVALAAALALWQRPGEFSSSQRDAA</sequence>
<dbReference type="EMBL" id="WTYC01000011">
    <property type="protein sequence ID" value="MXO49420.1"/>
    <property type="molecule type" value="Genomic_DNA"/>
</dbReference>
<organism evidence="7 8">
    <name type="scientific">Qipengyuania vulgaris</name>
    <dbReference type="NCBI Taxonomy" id="291985"/>
    <lineage>
        <taxon>Bacteria</taxon>
        <taxon>Pseudomonadati</taxon>
        <taxon>Pseudomonadota</taxon>
        <taxon>Alphaproteobacteria</taxon>
        <taxon>Sphingomonadales</taxon>
        <taxon>Erythrobacteraceae</taxon>
        <taxon>Qipengyuania</taxon>
    </lineage>
</organism>
<feature type="transmembrane region" description="Helical" evidence="6">
    <location>
        <begin position="199"/>
        <end position="221"/>
    </location>
</feature>
<dbReference type="AlphaFoldDB" id="A0A844XUI1"/>
<evidence type="ECO:0000256" key="1">
    <source>
        <dbReference type="ARBA" id="ARBA00004651"/>
    </source>
</evidence>
<feature type="transmembrane region" description="Helical" evidence="6">
    <location>
        <begin position="228"/>
        <end position="252"/>
    </location>
</feature>
<reference evidence="7 8" key="1">
    <citation type="submission" date="2019-12" db="EMBL/GenBank/DDBJ databases">
        <title>Genomic-based taxomic classification of the family Erythrobacteraceae.</title>
        <authorList>
            <person name="Xu L."/>
        </authorList>
    </citation>
    <scope>NUCLEOTIDE SEQUENCE [LARGE SCALE GENOMIC DNA]</scope>
    <source>
        <strain evidence="7 8">DSM 17792</strain>
    </source>
</reference>
<evidence type="ECO:0000256" key="4">
    <source>
        <dbReference type="ARBA" id="ARBA00022989"/>
    </source>
</evidence>
<keyword evidence="5 6" id="KW-0472">Membrane</keyword>
<feature type="transmembrane region" description="Helical" evidence="6">
    <location>
        <begin position="148"/>
        <end position="169"/>
    </location>
</feature>
<keyword evidence="3 6" id="KW-0812">Transmembrane</keyword>
<proteinExistence type="predicted"/>
<comment type="subcellular location">
    <subcellularLocation>
        <location evidence="1">Cell membrane</location>
        <topology evidence="1">Multi-pass membrane protein</topology>
    </subcellularLocation>
</comment>
<evidence type="ECO:0000313" key="7">
    <source>
        <dbReference type="EMBL" id="MXO49420.1"/>
    </source>
</evidence>
<name>A0A844XUI1_9SPHN</name>
<keyword evidence="2" id="KW-1003">Cell membrane</keyword>
<keyword evidence="4 6" id="KW-1133">Transmembrane helix</keyword>
<keyword evidence="8" id="KW-1185">Reference proteome</keyword>
<dbReference type="InterPro" id="IPR022791">
    <property type="entry name" value="L-PG_synthase/AglD"/>
</dbReference>
<dbReference type="Pfam" id="PF03706">
    <property type="entry name" value="LPG_synthase_TM"/>
    <property type="match status" value="1"/>
</dbReference>
<dbReference type="RefSeq" id="WP_160728946.1">
    <property type="nucleotide sequence ID" value="NZ_WTYC01000011.1"/>
</dbReference>
<evidence type="ECO:0000313" key="8">
    <source>
        <dbReference type="Proteomes" id="UP000448199"/>
    </source>
</evidence>
<protein>
    <submittedName>
        <fullName evidence="7">Uncharacterized protein</fullName>
    </submittedName>
</protein>
<evidence type="ECO:0000256" key="3">
    <source>
        <dbReference type="ARBA" id="ARBA00022692"/>
    </source>
</evidence>
<dbReference type="GO" id="GO:0005886">
    <property type="term" value="C:plasma membrane"/>
    <property type="evidence" value="ECO:0007669"/>
    <property type="project" value="UniProtKB-SubCell"/>
</dbReference>
<feature type="transmembrane region" description="Helical" evidence="6">
    <location>
        <begin position="35"/>
        <end position="54"/>
    </location>
</feature>
<accession>A0A844XUI1</accession>
<comment type="caution">
    <text evidence="7">The sequence shown here is derived from an EMBL/GenBank/DDBJ whole genome shotgun (WGS) entry which is preliminary data.</text>
</comment>
<evidence type="ECO:0000256" key="2">
    <source>
        <dbReference type="ARBA" id="ARBA00022475"/>
    </source>
</evidence>
<evidence type="ECO:0000256" key="6">
    <source>
        <dbReference type="SAM" id="Phobius"/>
    </source>
</evidence>